<evidence type="ECO:0000313" key="12">
    <source>
        <dbReference type="Proteomes" id="UP000054805"/>
    </source>
</evidence>
<protein>
    <submittedName>
        <fullName evidence="10">Zinc finger protein</fullName>
    </submittedName>
</protein>
<dbReference type="SMART" id="SM00355">
    <property type="entry name" value="ZnF_C2H2"/>
    <property type="match status" value="2"/>
</dbReference>
<sequence length="235" mass="27329">MYFGRRILSETKKRTQAEKWSREETSNDASICKWKLTSAKQQQQSLFHATQGFYRKRALNGGSPRGSFSSRQGVILSEHLRNRLLLSKIMHMRSHHGIKAYVCEICGNRFSSHGSKHNHMRRHGNASPFTCPVCQKAFVWELSLKGHLKSHAKQGDITESMADELYVQQRTEHKIKKKAEKLRRVIDSIMKEHALPENCEGTIKFIHPYIMHIKKRSTLCKQMMNFYLETISLKT</sequence>
<evidence type="ECO:0000256" key="7">
    <source>
        <dbReference type="PROSITE-ProRule" id="PRU00042"/>
    </source>
</evidence>
<dbReference type="AlphaFoldDB" id="A0A0V1I9U5"/>
<evidence type="ECO:0000313" key="11">
    <source>
        <dbReference type="Proteomes" id="UP000054632"/>
    </source>
</evidence>
<evidence type="ECO:0000256" key="1">
    <source>
        <dbReference type="ARBA" id="ARBA00004123"/>
    </source>
</evidence>
<evidence type="ECO:0000313" key="9">
    <source>
        <dbReference type="EMBL" id="KRY72351.1"/>
    </source>
</evidence>
<evidence type="ECO:0000256" key="5">
    <source>
        <dbReference type="ARBA" id="ARBA00022833"/>
    </source>
</evidence>
<evidence type="ECO:0000313" key="10">
    <source>
        <dbReference type="EMBL" id="KRZ19603.1"/>
    </source>
</evidence>
<proteinExistence type="predicted"/>
<evidence type="ECO:0000256" key="6">
    <source>
        <dbReference type="ARBA" id="ARBA00023242"/>
    </source>
</evidence>
<gene>
    <name evidence="10" type="primary">ZNF236</name>
    <name evidence="9" type="ORF">T4A_9421</name>
    <name evidence="10" type="ORF">T4B_14727</name>
</gene>
<dbReference type="EMBL" id="JYDS01000274">
    <property type="protein sequence ID" value="KRZ19603.1"/>
    <property type="molecule type" value="Genomic_DNA"/>
</dbReference>
<dbReference type="PANTHER" id="PTHR16515:SF49">
    <property type="entry name" value="GASTRULA ZINC FINGER PROTEIN XLCGF49.1-LIKE-RELATED"/>
    <property type="match status" value="1"/>
</dbReference>
<reference evidence="11 12" key="1">
    <citation type="submission" date="2015-01" db="EMBL/GenBank/DDBJ databases">
        <title>Evolution of Trichinella species and genotypes.</title>
        <authorList>
            <person name="Korhonen P.K."/>
            <person name="Edoardo P."/>
            <person name="Giuseppe L.R."/>
            <person name="Gasser R.B."/>
        </authorList>
    </citation>
    <scope>NUCLEOTIDE SEQUENCE [LARGE SCALE GENOMIC DNA]</scope>
    <source>
        <strain evidence="9">ISS13</strain>
        <strain evidence="10">ISS588</strain>
    </source>
</reference>
<dbReference type="InterPro" id="IPR050331">
    <property type="entry name" value="Zinc_finger"/>
</dbReference>
<evidence type="ECO:0000256" key="2">
    <source>
        <dbReference type="ARBA" id="ARBA00022723"/>
    </source>
</evidence>
<keyword evidence="5" id="KW-0862">Zinc</keyword>
<evidence type="ECO:0000256" key="4">
    <source>
        <dbReference type="ARBA" id="ARBA00022771"/>
    </source>
</evidence>
<evidence type="ECO:0000259" key="8">
    <source>
        <dbReference type="PROSITE" id="PS50157"/>
    </source>
</evidence>
<comment type="caution">
    <text evidence="10">The sequence shown here is derived from an EMBL/GenBank/DDBJ whole genome shotgun (WGS) entry which is preliminary data.</text>
</comment>
<feature type="domain" description="C2H2-type" evidence="8">
    <location>
        <begin position="129"/>
        <end position="156"/>
    </location>
</feature>
<organism evidence="10 12">
    <name type="scientific">Trichinella pseudospiralis</name>
    <name type="common">Parasitic roundworm</name>
    <dbReference type="NCBI Taxonomy" id="6337"/>
    <lineage>
        <taxon>Eukaryota</taxon>
        <taxon>Metazoa</taxon>
        <taxon>Ecdysozoa</taxon>
        <taxon>Nematoda</taxon>
        <taxon>Enoplea</taxon>
        <taxon>Dorylaimia</taxon>
        <taxon>Trichinellida</taxon>
        <taxon>Trichinellidae</taxon>
        <taxon>Trichinella</taxon>
    </lineage>
</organism>
<dbReference type="PROSITE" id="PS00028">
    <property type="entry name" value="ZINC_FINGER_C2H2_1"/>
    <property type="match status" value="2"/>
</dbReference>
<dbReference type="Pfam" id="PF13894">
    <property type="entry name" value="zf-C2H2_4"/>
    <property type="match status" value="1"/>
</dbReference>
<keyword evidence="2" id="KW-0479">Metal-binding</keyword>
<dbReference type="InterPro" id="IPR013087">
    <property type="entry name" value="Znf_C2H2_type"/>
</dbReference>
<dbReference type="GO" id="GO:0008270">
    <property type="term" value="F:zinc ion binding"/>
    <property type="evidence" value="ECO:0007669"/>
    <property type="project" value="UniProtKB-KW"/>
</dbReference>
<accession>A0A0V1I9U5</accession>
<dbReference type="FunFam" id="3.30.160.60:FF:000100">
    <property type="entry name" value="Zinc finger 45-like"/>
    <property type="match status" value="1"/>
</dbReference>
<keyword evidence="6" id="KW-0539">Nucleus</keyword>
<comment type="subcellular location">
    <subcellularLocation>
        <location evidence="1">Nucleus</location>
    </subcellularLocation>
</comment>
<keyword evidence="3" id="KW-0677">Repeat</keyword>
<dbReference type="Gene3D" id="3.30.160.60">
    <property type="entry name" value="Classic Zinc Finger"/>
    <property type="match status" value="2"/>
</dbReference>
<dbReference type="InterPro" id="IPR036236">
    <property type="entry name" value="Znf_C2H2_sf"/>
</dbReference>
<dbReference type="PANTHER" id="PTHR16515">
    <property type="entry name" value="PR DOMAIN ZINC FINGER PROTEIN"/>
    <property type="match status" value="1"/>
</dbReference>
<evidence type="ECO:0000256" key="3">
    <source>
        <dbReference type="ARBA" id="ARBA00022737"/>
    </source>
</evidence>
<feature type="domain" description="C2H2-type" evidence="8">
    <location>
        <begin position="101"/>
        <end position="128"/>
    </location>
</feature>
<name>A0A0V1I9U5_TRIPS</name>
<dbReference type="GO" id="GO:0005634">
    <property type="term" value="C:nucleus"/>
    <property type="evidence" value="ECO:0007669"/>
    <property type="project" value="UniProtKB-SubCell"/>
</dbReference>
<dbReference type="Proteomes" id="UP000054805">
    <property type="component" value="Unassembled WGS sequence"/>
</dbReference>
<dbReference type="SUPFAM" id="SSF57667">
    <property type="entry name" value="beta-beta-alpha zinc fingers"/>
    <property type="match status" value="1"/>
</dbReference>
<dbReference type="GO" id="GO:0010468">
    <property type="term" value="P:regulation of gene expression"/>
    <property type="evidence" value="ECO:0007669"/>
    <property type="project" value="TreeGrafter"/>
</dbReference>
<dbReference type="PROSITE" id="PS50157">
    <property type="entry name" value="ZINC_FINGER_C2H2_2"/>
    <property type="match status" value="2"/>
</dbReference>
<dbReference type="EMBL" id="JYDR01000045">
    <property type="protein sequence ID" value="KRY72351.1"/>
    <property type="molecule type" value="Genomic_DNA"/>
</dbReference>
<keyword evidence="12" id="KW-1185">Reference proteome</keyword>
<dbReference type="Proteomes" id="UP000054632">
    <property type="component" value="Unassembled WGS sequence"/>
</dbReference>
<keyword evidence="4 7" id="KW-0863">Zinc-finger</keyword>